<dbReference type="OrthoDB" id="9804819at2"/>
<keyword evidence="1" id="KW-1133">Transmembrane helix</keyword>
<protein>
    <submittedName>
        <fullName evidence="2">Uncharacterized protein</fullName>
    </submittedName>
</protein>
<reference evidence="2 3" key="1">
    <citation type="submission" date="2017-06" db="EMBL/GenBank/DDBJ databases">
        <authorList>
            <person name="Kim H.J."/>
            <person name="Triplett B.A."/>
        </authorList>
    </citation>
    <scope>NUCLEOTIDE SEQUENCE [LARGE SCALE GENOMIC DNA]</scope>
    <source>
        <strain evidence="2 3">DSM 45207</strain>
    </source>
</reference>
<name>A0A238WB90_9PSEU</name>
<dbReference type="InterPro" id="IPR029058">
    <property type="entry name" value="AB_hydrolase_fold"/>
</dbReference>
<dbReference type="AlphaFoldDB" id="A0A238WB90"/>
<keyword evidence="3" id="KW-1185">Reference proteome</keyword>
<organism evidence="2 3">
    <name type="scientific">Haloechinothrix alba</name>
    <dbReference type="NCBI Taxonomy" id="664784"/>
    <lineage>
        <taxon>Bacteria</taxon>
        <taxon>Bacillati</taxon>
        <taxon>Actinomycetota</taxon>
        <taxon>Actinomycetes</taxon>
        <taxon>Pseudonocardiales</taxon>
        <taxon>Pseudonocardiaceae</taxon>
        <taxon>Haloechinothrix</taxon>
    </lineage>
</organism>
<dbReference type="RefSeq" id="WP_089300544.1">
    <property type="nucleotide sequence ID" value="NZ_FZNW01000005.1"/>
</dbReference>
<dbReference type="EMBL" id="FZNW01000005">
    <property type="protein sequence ID" value="SNR42969.1"/>
    <property type="molecule type" value="Genomic_DNA"/>
</dbReference>
<sequence length="274" mass="29189">MRRPGDRDDRGLNFGWAELLYVVGVPAARGEGLDPRNPAGPQAGGLHLRIHQAQVEGAATNQLSGESVDFFGRSSNARYGEANPVAVPSLVMQGSVDTLFDLTEAVGNFDHVRDRAPARLVAFCSGHVSCPDSYADADDRAFLDAAILDWFARYLKGQDTDTGPPVSRSGSTSRCRASPRPSLVMTAVFLFALVMVTSRVAAQLSRPAVRRRLDGVTGVVFIGFGVRLCSAATVQAELAGVLGASSRCVVPSALPADVCTFLLHNLDARCEQCR</sequence>
<proteinExistence type="predicted"/>
<keyword evidence="1" id="KW-0812">Transmembrane</keyword>
<accession>A0A238WB90</accession>
<evidence type="ECO:0000313" key="3">
    <source>
        <dbReference type="Proteomes" id="UP000198348"/>
    </source>
</evidence>
<gene>
    <name evidence="2" type="ORF">SAMN06265360_105239</name>
</gene>
<dbReference type="Gene3D" id="3.40.50.1820">
    <property type="entry name" value="alpha/beta hydrolase"/>
    <property type="match status" value="1"/>
</dbReference>
<keyword evidence="1" id="KW-0472">Membrane</keyword>
<dbReference type="Proteomes" id="UP000198348">
    <property type="component" value="Unassembled WGS sequence"/>
</dbReference>
<dbReference type="SUPFAM" id="SSF53474">
    <property type="entry name" value="alpha/beta-Hydrolases"/>
    <property type="match status" value="1"/>
</dbReference>
<evidence type="ECO:0000313" key="2">
    <source>
        <dbReference type="EMBL" id="SNR42969.1"/>
    </source>
</evidence>
<evidence type="ECO:0000256" key="1">
    <source>
        <dbReference type="SAM" id="Phobius"/>
    </source>
</evidence>
<feature type="transmembrane region" description="Helical" evidence="1">
    <location>
        <begin position="183"/>
        <end position="202"/>
    </location>
</feature>